<dbReference type="EMBL" id="SMDX01000001">
    <property type="protein sequence ID" value="NMI20854.1"/>
    <property type="molecule type" value="Genomic_DNA"/>
</dbReference>
<dbReference type="EMBL" id="LR828261">
    <property type="protein sequence ID" value="CAD0353514.1"/>
    <property type="molecule type" value="Genomic_DNA"/>
</dbReference>
<evidence type="ECO:0000256" key="3">
    <source>
        <dbReference type="SAM" id="Phobius"/>
    </source>
</evidence>
<evidence type="ECO:0000313" key="7">
    <source>
        <dbReference type="Proteomes" id="UP000548771"/>
    </source>
</evidence>
<evidence type="ECO:0000256" key="2">
    <source>
        <dbReference type="SAM" id="MobiDB-lite"/>
    </source>
</evidence>
<dbReference type="EMBL" id="LR828261">
    <property type="protein sequence ID" value="CAD0353508.1"/>
    <property type="molecule type" value="Genomic_DNA"/>
</dbReference>
<accession>A0A6V7EQJ3</accession>
<reference evidence="6" key="3">
    <citation type="journal article" date="2020" name="Syst. Appl. Microbiol.">
        <title>Clarifying the taxonomy of the causal agent of bacterial leaf spot of lettuce through a polyphasic approach reveals that Xanthomonas cynarae Trebaol et al. 2000 emend. Timilsina et al. 2019 is a later heterotypic synonym of Xanthomonas hortorum Vauterin et al. 1995.</title>
        <authorList>
            <person name="Moriniere L."/>
            <person name="Burlet A."/>
            <person name="Rosenthal E.R."/>
            <person name="Nesme X."/>
            <person name="Portier P."/>
            <person name="Bull C.T."/>
            <person name="Lavire C."/>
            <person name="Fischer-Le Saux M."/>
            <person name="Bertolla F."/>
        </authorList>
    </citation>
    <scope>NUCLEOTIDE SEQUENCE</scope>
    <source>
        <strain evidence="6">CFBP2533</strain>
    </source>
</reference>
<feature type="transmembrane region" description="Helical" evidence="3">
    <location>
        <begin position="109"/>
        <end position="130"/>
    </location>
</feature>
<evidence type="ECO:0000313" key="6">
    <source>
        <dbReference type="EMBL" id="NMI20854.1"/>
    </source>
</evidence>
<organism evidence="5">
    <name type="scientific">Xanthomonas hortorum pv. pelargonii</name>
    <dbReference type="NCBI Taxonomy" id="453602"/>
    <lineage>
        <taxon>Bacteria</taxon>
        <taxon>Pseudomonadati</taxon>
        <taxon>Pseudomonadota</taxon>
        <taxon>Gammaproteobacteria</taxon>
        <taxon>Lysobacterales</taxon>
        <taxon>Lysobacteraceae</taxon>
        <taxon>Xanthomonas</taxon>
    </lineage>
</organism>
<feature type="transmembrane region" description="Helical" evidence="3">
    <location>
        <begin position="40"/>
        <end position="62"/>
    </location>
</feature>
<reference evidence="6" key="1">
    <citation type="submission" date="2019-03" db="EMBL/GenBank/DDBJ databases">
        <authorList>
            <person name="Moriniere L."/>
            <person name="Burlet A."/>
            <person name="Rosenthal E."/>
            <person name="Portier P."/>
            <person name="Lavire C."/>
            <person name="Nesme X."/>
            <person name="Bull C.T."/>
            <person name="Le Saux M."/>
            <person name="Bertolla F."/>
        </authorList>
    </citation>
    <scope>NUCLEOTIDE SEQUENCE</scope>
    <source>
        <strain evidence="6">CFBP2533</strain>
    </source>
</reference>
<dbReference type="Proteomes" id="UP000548771">
    <property type="component" value="Unassembled WGS sequence"/>
</dbReference>
<reference evidence="5" key="4">
    <citation type="submission" date="2020-07" db="EMBL/GenBank/DDBJ databases">
        <authorList>
            <person name="Pothier F. J."/>
        </authorList>
    </citation>
    <scope>NUCLEOTIDE SEQUENCE</scope>
    <source>
        <strain evidence="5">CFBP 2533</strain>
    </source>
</reference>
<keyword evidence="3" id="KW-0812">Transmembrane</keyword>
<feature type="domain" description="DUF802" evidence="4">
    <location>
        <begin position="456"/>
        <end position="503"/>
    </location>
</feature>
<keyword evidence="3" id="KW-1133">Transmembrane helix</keyword>
<keyword evidence="3" id="KW-0472">Membrane</keyword>
<feature type="compositionally biased region" description="Basic and acidic residues" evidence="2">
    <location>
        <begin position="882"/>
        <end position="892"/>
    </location>
</feature>
<keyword evidence="1" id="KW-0175">Coiled coil</keyword>
<feature type="domain" description="DUF802" evidence="4">
    <location>
        <begin position="573"/>
        <end position="625"/>
    </location>
</feature>
<gene>
    <name evidence="5" type="ORF">CFBP2533_38530</name>
    <name evidence="6" type="ORF">E1J24_02855</name>
</gene>
<name>A0A6V7EQJ3_9XANT</name>
<dbReference type="AlphaFoldDB" id="A0A6V7EQJ3"/>
<feature type="domain" description="DUF802" evidence="4">
    <location>
        <begin position="394"/>
        <end position="437"/>
    </location>
</feature>
<reference evidence="7" key="2">
    <citation type="journal article" date="2020" name="Syst. Appl. Microbiol.">
        <title>Clarifying the taxonomy of the causal agent of bacterial leaf spot of lettuce through a polyphasic approach reveals that Xanthomonas cynarae Trebaol et al. 2000 emend. Timilsina et al. 2019 is a later heterotypic synonym of Xanthomonas hortorum Vauterin et al. 1995.</title>
        <authorList>
            <person name="Moriniere L."/>
            <person name="Burlet A."/>
            <person name="Rosenthal E.R."/>
            <person name="Nesme X."/>
            <person name="Portier P."/>
            <person name="Bull C.T."/>
            <person name="Lavire C."/>
            <person name="Fischer-Le Saux M."/>
            <person name="Bertolla F."/>
        </authorList>
    </citation>
    <scope>NUCLEOTIDE SEQUENCE [LARGE SCALE GENOMIC DNA]</scope>
    <source>
        <strain evidence="7">CFBP2533</strain>
    </source>
</reference>
<evidence type="ECO:0000256" key="1">
    <source>
        <dbReference type="SAM" id="Coils"/>
    </source>
</evidence>
<feature type="compositionally biased region" description="Low complexity" evidence="2">
    <location>
        <begin position="893"/>
        <end position="906"/>
    </location>
</feature>
<dbReference type="InterPro" id="IPR008520">
    <property type="entry name" value="DUF802"/>
</dbReference>
<feature type="transmembrane region" description="Helical" evidence="3">
    <location>
        <begin position="12"/>
        <end position="34"/>
    </location>
</feature>
<feature type="coiled-coil region" evidence="1">
    <location>
        <begin position="406"/>
        <end position="433"/>
    </location>
</feature>
<evidence type="ECO:0000313" key="5">
    <source>
        <dbReference type="EMBL" id="CAD0353514.1"/>
    </source>
</evidence>
<protein>
    <submittedName>
        <fullName evidence="6">DUF802 domain-containing protein</fullName>
    </submittedName>
</protein>
<feature type="domain" description="DUF802" evidence="4">
    <location>
        <begin position="518"/>
        <end position="570"/>
    </location>
</feature>
<evidence type="ECO:0000259" key="4">
    <source>
        <dbReference type="Pfam" id="PF05650"/>
    </source>
</evidence>
<proteinExistence type="predicted"/>
<dbReference type="Pfam" id="PF05650">
    <property type="entry name" value="DUF802"/>
    <property type="match status" value="5"/>
</dbReference>
<feature type="region of interest" description="Disordered" evidence="2">
    <location>
        <begin position="882"/>
        <end position="906"/>
    </location>
</feature>
<feature type="domain" description="DUF802" evidence="4">
    <location>
        <begin position="332"/>
        <end position="379"/>
    </location>
</feature>
<sequence>MQRFVPANWDLMFRTLVHLCVFLVGLLAVCWVGIGYLGSNPLGACIAAVIGACYVAGALELYRYRQASATLDEAVAALTTAPSALSEWLERLHPSLRNAVRLRIKGERVALSAPVLTPYLVGLLVLLGMLGTLLGMMATLKGTGFALQSATDLQAIRGSLAAPVEGLAFAFGTSIAGVATSAMLGLLSALCRRERLQVVQRLDLKIASELHPHSDAHQRGEVFKLQQQQSALMPTLIDRLQTLMSSIEQQSIAADERLAAQQAEFHARSEAVYARLATAMEQSLQAGVAESARAVSVALQPAMEATMASIARDTAALQERVTHAVQQQLDGITSGFQHSASAAAEHWTTALAAQERAQHALNLQLQTTLEQIAQQTTALQEGVGTAVQQQLHGINAGFQAGAQSAAEQWQSALAAQERAQQALTEQLRHTLEQIDQRSIAVQDGVTQAVQQQLSALNDGFERSNAATADNWAAVLAEQQRASAALSTQLHATLEQLAQQTTALQDGVQQAVQQQLAGLSSGLETSTAAAAATWTAAVAEQQRSNHALTQELQTTLTQFASTFDARSSALVDAVSKRMDQSSSDTASAWNAALAQQHDASAALASQHQNALAAATASFDAHAAALVGTLQQSHTDLQAALEARDTQRLALWSERFTAMSADLSTQWERTGERVTQQQQAICDTLASTASELSTQAQAQASATIAEVSRLMQIASEAPKAAADVVAELRQNLSESMVRDTAMLEERSKLLATLDTLLNAVNHASTEQREAVDALVTNSADLLQRVGAQLTEQIGSETGKLGAVAAHVSGSAVEVASLGEAFGMAVQLFSGSTSELNERLQHVASALDASLARSDDQLAYYVAQAREVVDLSMLSQKQIIEELRQLDRDRGRSDAGDTGDADSSQATTA</sequence>